<dbReference type="Pfam" id="PF09360">
    <property type="entry name" value="zf-CDGSH"/>
    <property type="match status" value="2"/>
</dbReference>
<keyword evidence="2" id="KW-0479">Metal-binding</keyword>
<evidence type="ECO:0000256" key="2">
    <source>
        <dbReference type="ARBA" id="ARBA00022723"/>
    </source>
</evidence>
<dbReference type="GO" id="GO:0051537">
    <property type="term" value="F:2 iron, 2 sulfur cluster binding"/>
    <property type="evidence" value="ECO:0007669"/>
    <property type="project" value="UniProtKB-KW"/>
</dbReference>
<dbReference type="GO" id="GO:0005737">
    <property type="term" value="C:cytoplasm"/>
    <property type="evidence" value="ECO:0007669"/>
    <property type="project" value="UniProtKB-ARBA"/>
</dbReference>
<dbReference type="PANTHER" id="PTHR46491:SF3">
    <property type="entry name" value="CDGSH IRON-SULFUR DOMAIN-CONTAINING PROTEIN 3, MITOCHONDRIAL"/>
    <property type="match status" value="1"/>
</dbReference>
<comment type="caution">
    <text evidence="6">The sequence shown here is derived from an EMBL/GenBank/DDBJ whole genome shotgun (WGS) entry which is preliminary data.</text>
</comment>
<dbReference type="Proteomes" id="UP000011704">
    <property type="component" value="Unassembled WGS sequence"/>
</dbReference>
<dbReference type="InterPro" id="IPR042216">
    <property type="entry name" value="MitoNEET_CISD"/>
</dbReference>
<evidence type="ECO:0000313" key="6">
    <source>
        <dbReference type="EMBL" id="CCQ89494.1"/>
    </source>
</evidence>
<dbReference type="RefSeq" id="WP_005005971.1">
    <property type="nucleotide sequence ID" value="NZ_HG422173.1"/>
</dbReference>
<evidence type="ECO:0000256" key="4">
    <source>
        <dbReference type="ARBA" id="ARBA00023014"/>
    </source>
</evidence>
<reference evidence="6 7" key="1">
    <citation type="journal article" date="2013" name="Front. Microbiol.">
        <title>The genome of Nitrospina gracilis illuminates the metabolism and evolution of the major marine nitrite oxidizer.</title>
        <authorList>
            <person name="Luecker S."/>
            <person name="Nowka B."/>
            <person name="Rattei T."/>
            <person name="Spieck E."/>
            <person name="and Daims H."/>
        </authorList>
    </citation>
    <scope>NUCLEOTIDE SEQUENCE [LARGE SCALE GENOMIC DNA]</scope>
    <source>
        <strain evidence="6 7">3/211</strain>
    </source>
</reference>
<dbReference type="InterPro" id="IPR052950">
    <property type="entry name" value="CISD"/>
</dbReference>
<dbReference type="GO" id="GO:0046872">
    <property type="term" value="F:metal ion binding"/>
    <property type="evidence" value="ECO:0007669"/>
    <property type="project" value="UniProtKB-KW"/>
</dbReference>
<keyword evidence="4" id="KW-0411">Iron-sulfur</keyword>
<sequence>MSWQKEPFEIEVKKGEIKAFCACGKSENGPYCDGSHQGTEYTPYVIEFDKDQTIYACGCQQSGNRPFCDGSHERR</sequence>
<dbReference type="PANTHER" id="PTHR46491">
    <property type="entry name" value="CDGSH IRON SULFUR DOMAIN PROTEIN HOMOLOG"/>
    <property type="match status" value="1"/>
</dbReference>
<feature type="domain" description="Iron-binding zinc finger CDGSH type" evidence="5">
    <location>
        <begin position="43"/>
        <end position="75"/>
    </location>
</feature>
<organism evidence="6 7">
    <name type="scientific">Nitrospina gracilis (strain 3/211)</name>
    <dbReference type="NCBI Taxonomy" id="1266370"/>
    <lineage>
        <taxon>Bacteria</taxon>
        <taxon>Pseudomonadati</taxon>
        <taxon>Nitrospinota/Tectimicrobiota group</taxon>
        <taxon>Nitrospinota</taxon>
        <taxon>Nitrospinia</taxon>
        <taxon>Nitrospinales</taxon>
        <taxon>Nitrospinaceae</taxon>
        <taxon>Nitrospina</taxon>
    </lineage>
</organism>
<keyword evidence="1" id="KW-0001">2Fe-2S</keyword>
<dbReference type="EMBL" id="CAQJ01000009">
    <property type="protein sequence ID" value="CCQ89494.1"/>
    <property type="molecule type" value="Genomic_DNA"/>
</dbReference>
<feature type="domain" description="Iron-binding zinc finger CDGSH type" evidence="5">
    <location>
        <begin position="5"/>
        <end position="42"/>
    </location>
</feature>
<dbReference type="STRING" id="1266370.NITGR_1060019"/>
<dbReference type="AlphaFoldDB" id="M1YVZ7"/>
<name>M1YVZ7_NITG3</name>
<evidence type="ECO:0000313" key="7">
    <source>
        <dbReference type="Proteomes" id="UP000011704"/>
    </source>
</evidence>
<dbReference type="OrthoDB" id="9795032at2"/>
<keyword evidence="3" id="KW-0408">Iron</keyword>
<dbReference type="InParanoid" id="M1YVZ7"/>
<accession>M1YVZ7</accession>
<evidence type="ECO:0000256" key="3">
    <source>
        <dbReference type="ARBA" id="ARBA00023004"/>
    </source>
</evidence>
<dbReference type="InterPro" id="IPR018967">
    <property type="entry name" value="FeS-contain_CDGSH-typ"/>
</dbReference>
<gene>
    <name evidence="6" type="ORF">NITGR_1060019</name>
</gene>
<evidence type="ECO:0000256" key="1">
    <source>
        <dbReference type="ARBA" id="ARBA00022714"/>
    </source>
</evidence>
<keyword evidence="7" id="KW-1185">Reference proteome</keyword>
<protein>
    <submittedName>
        <fullName evidence="6">Zinc finger CDGSH-type domain protein</fullName>
    </submittedName>
</protein>
<dbReference type="Gene3D" id="3.40.5.90">
    <property type="entry name" value="CDGSH iron-sulfur domain, mitoNEET-type"/>
    <property type="match status" value="2"/>
</dbReference>
<dbReference type="HOGENOM" id="CLU_145019_2_1_0"/>
<dbReference type="SMART" id="SM00704">
    <property type="entry name" value="ZnF_CDGSH"/>
    <property type="match status" value="2"/>
</dbReference>
<evidence type="ECO:0000259" key="5">
    <source>
        <dbReference type="SMART" id="SM00704"/>
    </source>
</evidence>
<proteinExistence type="predicted"/>